<evidence type="ECO:0000313" key="5">
    <source>
        <dbReference type="EMBL" id="MEB2662446.1"/>
    </source>
</evidence>
<dbReference type="PANTHER" id="PTHR30154">
    <property type="entry name" value="LEUCINE-RESPONSIVE REGULATORY PROTEIN"/>
    <property type="match status" value="1"/>
</dbReference>
<dbReference type="CDD" id="cd00090">
    <property type="entry name" value="HTH_ARSR"/>
    <property type="match status" value="1"/>
</dbReference>
<dbReference type="InterPro" id="IPR036388">
    <property type="entry name" value="WH-like_DNA-bd_sf"/>
</dbReference>
<keyword evidence="2" id="KW-0238">DNA-binding</keyword>
<dbReference type="SUPFAM" id="SSF46785">
    <property type="entry name" value="Winged helix' DNA-binding domain"/>
    <property type="match status" value="1"/>
</dbReference>
<sequence>MAITLDAYDRKILELLQENNRLSQRELAGSVNLSASAVNRRIAALEANKVIRANVALVDPELVGRPITLMVEVKIENERLDLLDEVTNRFVRCPQIQQVYYVTGDFDFLLVLNCKDMTEYERLTRELFFTAGNVKKFRTVVAMNVAMNVAKSTLQVPLGDVPAPPGD</sequence>
<evidence type="ECO:0000256" key="1">
    <source>
        <dbReference type="ARBA" id="ARBA00023015"/>
    </source>
</evidence>
<dbReference type="Pfam" id="PF01037">
    <property type="entry name" value="AsnC_trans_reg"/>
    <property type="match status" value="1"/>
</dbReference>
<evidence type="ECO:0000313" key="6">
    <source>
        <dbReference type="Proteomes" id="UP001324595"/>
    </source>
</evidence>
<evidence type="ECO:0000259" key="4">
    <source>
        <dbReference type="PROSITE" id="PS50956"/>
    </source>
</evidence>
<proteinExistence type="predicted"/>
<dbReference type="InterPro" id="IPR011008">
    <property type="entry name" value="Dimeric_a/b-barrel"/>
</dbReference>
<dbReference type="RefSeq" id="WP_010928380.1">
    <property type="nucleotide sequence ID" value="NZ_AP019378.2"/>
</dbReference>
<feature type="domain" description="HTH asnC-type" evidence="4">
    <location>
        <begin position="5"/>
        <end position="66"/>
    </location>
</feature>
<keyword evidence="6" id="KW-1185">Reference proteome</keyword>
<evidence type="ECO:0000256" key="3">
    <source>
        <dbReference type="ARBA" id="ARBA00023163"/>
    </source>
</evidence>
<dbReference type="GeneID" id="93203897"/>
<dbReference type="InterPro" id="IPR019888">
    <property type="entry name" value="Tscrpt_reg_AsnC-like"/>
</dbReference>
<dbReference type="PANTHER" id="PTHR30154:SF34">
    <property type="entry name" value="TRANSCRIPTIONAL REGULATOR AZLB"/>
    <property type="match status" value="1"/>
</dbReference>
<dbReference type="Gene3D" id="1.10.10.10">
    <property type="entry name" value="Winged helix-like DNA-binding domain superfamily/Winged helix DNA-binding domain"/>
    <property type="match status" value="1"/>
</dbReference>
<dbReference type="InterPro" id="IPR019887">
    <property type="entry name" value="Tscrpt_reg_AsnC/Lrp_C"/>
</dbReference>
<protein>
    <submittedName>
        <fullName evidence="5">Lrp/AsnC family transcriptional regulator</fullName>
    </submittedName>
</protein>
<dbReference type="EMBL" id="JAXUBE010000007">
    <property type="protein sequence ID" value="MEB2662446.1"/>
    <property type="molecule type" value="Genomic_DNA"/>
</dbReference>
<reference evidence="5 6" key="1">
    <citation type="submission" date="2023-12" db="EMBL/GenBank/DDBJ databases">
        <title>Draft Genome Sequences of Bordetella parapertussis clinical Isolates from Colombia, 2023.</title>
        <authorList>
            <person name="Montilla E.A."/>
            <person name="Rojas F."/>
            <person name="Vargas M.N."/>
            <person name="Bonilla V."/>
            <person name="Duarte C."/>
        </authorList>
    </citation>
    <scope>NUCLEOTIDE SEQUENCE [LARGE SCALE GENOMIC DNA]</scope>
    <source>
        <strain evidence="5 6">320001806</strain>
    </source>
</reference>
<dbReference type="InterPro" id="IPR011991">
    <property type="entry name" value="ArsR-like_HTH"/>
</dbReference>
<dbReference type="Pfam" id="PF13412">
    <property type="entry name" value="HTH_24"/>
    <property type="match status" value="1"/>
</dbReference>
<comment type="caution">
    <text evidence="5">The sequence shown here is derived from an EMBL/GenBank/DDBJ whole genome shotgun (WGS) entry which is preliminary data.</text>
</comment>
<dbReference type="SUPFAM" id="SSF54909">
    <property type="entry name" value="Dimeric alpha+beta barrel"/>
    <property type="match status" value="1"/>
</dbReference>
<dbReference type="InterPro" id="IPR036390">
    <property type="entry name" value="WH_DNA-bd_sf"/>
</dbReference>
<gene>
    <name evidence="5" type="ORF">U5T69_04265</name>
</gene>
<dbReference type="PROSITE" id="PS50956">
    <property type="entry name" value="HTH_ASNC_2"/>
    <property type="match status" value="1"/>
</dbReference>
<accession>A0ABU5X0L6</accession>
<keyword evidence="3" id="KW-0804">Transcription</keyword>
<dbReference type="Gene3D" id="3.30.70.920">
    <property type="match status" value="1"/>
</dbReference>
<keyword evidence="1" id="KW-0805">Transcription regulation</keyword>
<dbReference type="SMART" id="SM00344">
    <property type="entry name" value="HTH_ASNC"/>
    <property type="match status" value="1"/>
</dbReference>
<organism evidence="5 6">
    <name type="scientific">Bordetella parapertussis</name>
    <dbReference type="NCBI Taxonomy" id="519"/>
    <lineage>
        <taxon>Bacteria</taxon>
        <taxon>Pseudomonadati</taxon>
        <taxon>Pseudomonadota</taxon>
        <taxon>Betaproteobacteria</taxon>
        <taxon>Burkholderiales</taxon>
        <taxon>Alcaligenaceae</taxon>
        <taxon>Bordetella</taxon>
    </lineage>
</organism>
<dbReference type="Proteomes" id="UP001324595">
    <property type="component" value="Unassembled WGS sequence"/>
</dbReference>
<name>A0ABU5X0L6_BORPP</name>
<dbReference type="InterPro" id="IPR000485">
    <property type="entry name" value="AsnC-type_HTH_dom"/>
</dbReference>
<dbReference type="PRINTS" id="PR00033">
    <property type="entry name" value="HTHASNC"/>
</dbReference>
<evidence type="ECO:0000256" key="2">
    <source>
        <dbReference type="ARBA" id="ARBA00023125"/>
    </source>
</evidence>